<gene>
    <name evidence="1" type="ORF">GCM10023198_58240</name>
</gene>
<organism evidence="1 2">
    <name type="scientific">Promicromonospora umidemergens</name>
    <dbReference type="NCBI Taxonomy" id="629679"/>
    <lineage>
        <taxon>Bacteria</taxon>
        <taxon>Bacillati</taxon>
        <taxon>Actinomycetota</taxon>
        <taxon>Actinomycetes</taxon>
        <taxon>Micrococcales</taxon>
        <taxon>Promicromonosporaceae</taxon>
        <taxon>Promicromonospora</taxon>
    </lineage>
</organism>
<comment type="caution">
    <text evidence="1">The sequence shown here is derived from an EMBL/GenBank/DDBJ whole genome shotgun (WGS) entry which is preliminary data.</text>
</comment>
<accession>A0ABP8YAS6</accession>
<evidence type="ECO:0008006" key="3">
    <source>
        <dbReference type="Google" id="ProtNLM"/>
    </source>
</evidence>
<protein>
    <recommendedName>
        <fullName evidence="3">Polyketide cyclase/dehydrase/lipid transport protein</fullName>
    </recommendedName>
</protein>
<dbReference type="Gene3D" id="1.10.357.10">
    <property type="entry name" value="Tetracycline Repressor, domain 2"/>
    <property type="match status" value="1"/>
</dbReference>
<keyword evidence="2" id="KW-1185">Reference proteome</keyword>
<evidence type="ECO:0000313" key="2">
    <source>
        <dbReference type="Proteomes" id="UP001500843"/>
    </source>
</evidence>
<name>A0ABP8YAS6_9MICO</name>
<reference evidence="2" key="1">
    <citation type="journal article" date="2019" name="Int. J. Syst. Evol. Microbiol.">
        <title>The Global Catalogue of Microorganisms (GCM) 10K type strain sequencing project: providing services to taxonomists for standard genome sequencing and annotation.</title>
        <authorList>
            <consortium name="The Broad Institute Genomics Platform"/>
            <consortium name="The Broad Institute Genome Sequencing Center for Infectious Disease"/>
            <person name="Wu L."/>
            <person name="Ma J."/>
        </authorList>
    </citation>
    <scope>NUCLEOTIDE SEQUENCE [LARGE SCALE GENOMIC DNA]</scope>
    <source>
        <strain evidence="2">JCM 17975</strain>
    </source>
</reference>
<dbReference type="EMBL" id="BAABHM010000038">
    <property type="protein sequence ID" value="GAA4725524.1"/>
    <property type="molecule type" value="Genomic_DNA"/>
</dbReference>
<proteinExistence type="predicted"/>
<dbReference type="SUPFAM" id="SSF48498">
    <property type="entry name" value="Tetracyclin repressor-like, C-terminal domain"/>
    <property type="match status" value="1"/>
</dbReference>
<dbReference type="InterPro" id="IPR036271">
    <property type="entry name" value="Tet_transcr_reg_TetR-rel_C_sf"/>
</dbReference>
<evidence type="ECO:0000313" key="1">
    <source>
        <dbReference type="EMBL" id="GAA4725524.1"/>
    </source>
</evidence>
<sequence length="153" mass="16655">MPSSSDVRGSVNLHSDSVIQRVWLGSGLGLPRTERSCTSAQEPSELARRTRPYGVRMRYLEGPFEPGTMVNYVRGTAVNIESEAGAELDTGMTSKQWTVARLAVDGPLVAQVTEPGTELDLESLFSFGLERLLDGLTLLLTSRRRLAQGRCSG</sequence>
<dbReference type="Proteomes" id="UP001500843">
    <property type="component" value="Unassembled WGS sequence"/>
</dbReference>